<dbReference type="Gene3D" id="3.30.530.20">
    <property type="match status" value="1"/>
</dbReference>
<evidence type="ECO:0008006" key="3">
    <source>
        <dbReference type="Google" id="ProtNLM"/>
    </source>
</evidence>
<evidence type="ECO:0000313" key="1">
    <source>
        <dbReference type="EMBL" id="MFD1031285.1"/>
    </source>
</evidence>
<dbReference type="EMBL" id="JBHTKI010000008">
    <property type="protein sequence ID" value="MFD1031285.1"/>
    <property type="molecule type" value="Genomic_DNA"/>
</dbReference>
<protein>
    <recommendedName>
        <fullName evidence="3">ATPase</fullName>
    </recommendedName>
</protein>
<accession>A0ABW3LAC2</accession>
<keyword evidence="2" id="KW-1185">Reference proteome</keyword>
<dbReference type="RefSeq" id="WP_144837999.1">
    <property type="nucleotide sequence ID" value="NZ_JBHTKI010000008.1"/>
</dbReference>
<name>A0ABW3LAC2_9BACL</name>
<dbReference type="InterPro" id="IPR023393">
    <property type="entry name" value="START-like_dom_sf"/>
</dbReference>
<proteinExistence type="predicted"/>
<dbReference type="Proteomes" id="UP001597109">
    <property type="component" value="Unassembled WGS sequence"/>
</dbReference>
<organism evidence="1 2">
    <name type="scientific">Metaplanococcus flavidus</name>
    <dbReference type="NCBI Taxonomy" id="569883"/>
    <lineage>
        <taxon>Bacteria</taxon>
        <taxon>Bacillati</taxon>
        <taxon>Bacillota</taxon>
        <taxon>Bacilli</taxon>
        <taxon>Bacillales</taxon>
        <taxon>Caryophanaceae</taxon>
        <taxon>Metaplanococcus</taxon>
    </lineage>
</organism>
<evidence type="ECO:0000313" key="2">
    <source>
        <dbReference type="Proteomes" id="UP001597109"/>
    </source>
</evidence>
<reference evidence="2" key="1">
    <citation type="journal article" date="2019" name="Int. J. Syst. Evol. Microbiol.">
        <title>The Global Catalogue of Microorganisms (GCM) 10K type strain sequencing project: providing services to taxonomists for standard genome sequencing and annotation.</title>
        <authorList>
            <consortium name="The Broad Institute Genomics Platform"/>
            <consortium name="The Broad Institute Genome Sequencing Center for Infectious Disease"/>
            <person name="Wu L."/>
            <person name="Ma J."/>
        </authorList>
    </citation>
    <scope>NUCLEOTIDE SEQUENCE [LARGE SCALE GENOMIC DNA]</scope>
    <source>
        <strain evidence="2">CCUG 56756</strain>
    </source>
</reference>
<dbReference type="SUPFAM" id="SSF55961">
    <property type="entry name" value="Bet v1-like"/>
    <property type="match status" value="1"/>
</dbReference>
<comment type="caution">
    <text evidence="1">The sequence shown here is derived from an EMBL/GenBank/DDBJ whole genome shotgun (WGS) entry which is preliminary data.</text>
</comment>
<sequence length="103" mass="12296">MGEGKSEELKITDYEEGHVLAFEWWEDHVRFEVEKKNGESVLRLVETIQRVTPQTAKDLAGWHVCLDVIGAILDDRKINRENEWQHWHEEYKRLLNSMTVEFE</sequence>
<gene>
    <name evidence="1" type="ORF">ACFQ1X_07525</name>
</gene>